<dbReference type="Gene3D" id="2.10.150.10">
    <property type="entry name" value="Urease, beta subunit"/>
    <property type="match status" value="1"/>
</dbReference>
<accession>A0A2K5ARC5</accession>
<proteinExistence type="inferred from homology"/>
<dbReference type="NCBIfam" id="TIGR00192">
    <property type="entry name" value="urease_beta"/>
    <property type="match status" value="1"/>
</dbReference>
<reference evidence="3" key="1">
    <citation type="submission" date="2018-01" db="EMBL/GenBank/DDBJ databases">
        <authorList>
            <person name="Kerou L M."/>
        </authorList>
    </citation>
    <scope>NUCLEOTIDE SEQUENCE [LARGE SCALE GENOMIC DNA]</scope>
    <source>
        <strain evidence="3">SCU2</strain>
    </source>
</reference>
<dbReference type="InterPro" id="IPR002019">
    <property type="entry name" value="Urease_beta-like"/>
</dbReference>
<sequence length="123" mass="13594">MVKPGEYILSAEPVVCNKYRNTVKVTVKNTGDRPIQVGSHTHFFEVNRALEFPREKAFGYRLNIPAGTAVRFEPGDTREVELVEFGGRKVFYGCGGLTMGSTTSSVVKSMALEKARMRGYKGA</sequence>
<dbReference type="PANTHER" id="PTHR33569:SF1">
    <property type="entry name" value="UREASE"/>
    <property type="match status" value="1"/>
</dbReference>
<protein>
    <submittedName>
        <fullName evidence="2">Urease subunit beta</fullName>
        <ecNumber evidence="2">3.5.1.5</ecNumber>
    </submittedName>
</protein>
<dbReference type="GO" id="GO:0035550">
    <property type="term" value="C:urease complex"/>
    <property type="evidence" value="ECO:0007669"/>
    <property type="project" value="InterPro"/>
</dbReference>
<gene>
    <name evidence="2" type="primary">ureB</name>
    <name evidence="2" type="ORF">NCAV_1000</name>
</gene>
<dbReference type="FunFam" id="2.10.150.10:FF:000001">
    <property type="entry name" value="Urease subunit beta"/>
    <property type="match status" value="1"/>
</dbReference>
<dbReference type="InterPro" id="IPR050069">
    <property type="entry name" value="Urease_subunit"/>
</dbReference>
<keyword evidence="3" id="KW-1185">Reference proteome</keyword>
<dbReference type="GO" id="GO:0043419">
    <property type="term" value="P:urea catabolic process"/>
    <property type="evidence" value="ECO:0007669"/>
    <property type="project" value="InterPro"/>
</dbReference>
<dbReference type="EMBL" id="LT981265">
    <property type="protein sequence ID" value="SPC34177.1"/>
    <property type="molecule type" value="Genomic_DNA"/>
</dbReference>
<evidence type="ECO:0000313" key="2">
    <source>
        <dbReference type="EMBL" id="SPC34177.1"/>
    </source>
</evidence>
<dbReference type="InterPro" id="IPR036461">
    <property type="entry name" value="Urease_betasu_sf"/>
</dbReference>
<dbReference type="PANTHER" id="PTHR33569">
    <property type="entry name" value="UREASE"/>
    <property type="match status" value="1"/>
</dbReference>
<dbReference type="KEGG" id="ncv:NCAV_1000"/>
<dbReference type="EC" id="3.5.1.5" evidence="2"/>
<dbReference type="NCBIfam" id="NF009682">
    <property type="entry name" value="PRK13203.1"/>
    <property type="match status" value="1"/>
</dbReference>
<dbReference type="GO" id="GO:0009039">
    <property type="term" value="F:urease activity"/>
    <property type="evidence" value="ECO:0007669"/>
    <property type="project" value="UniProtKB-EC"/>
</dbReference>
<dbReference type="AlphaFoldDB" id="A0A2K5ARC5"/>
<keyword evidence="1 2" id="KW-0378">Hydrolase</keyword>
<name>A0A2K5ARC5_9ARCH</name>
<dbReference type="Pfam" id="PF00699">
    <property type="entry name" value="Urease_beta"/>
    <property type="match status" value="1"/>
</dbReference>
<dbReference type="CDD" id="cd00407">
    <property type="entry name" value="Urease_beta"/>
    <property type="match status" value="1"/>
</dbReference>
<evidence type="ECO:0000256" key="1">
    <source>
        <dbReference type="ARBA" id="ARBA00022801"/>
    </source>
</evidence>
<dbReference type="HAMAP" id="MF_01954">
    <property type="entry name" value="Urease_beta"/>
    <property type="match status" value="1"/>
</dbReference>
<organism evidence="2 3">
    <name type="scientific">Candidatus Nitrosocaldus cavascurensis</name>
    <dbReference type="NCBI Taxonomy" id="2058097"/>
    <lineage>
        <taxon>Archaea</taxon>
        <taxon>Nitrososphaerota</taxon>
        <taxon>Nitrososphaeria</taxon>
        <taxon>Candidatus Nitrosocaldales</taxon>
        <taxon>Candidatus Nitrosocaldaceae</taxon>
        <taxon>Candidatus Nitrosocaldus</taxon>
    </lineage>
</organism>
<dbReference type="Proteomes" id="UP000236248">
    <property type="component" value="Chromosome NCAV"/>
</dbReference>
<evidence type="ECO:0000313" key="3">
    <source>
        <dbReference type="Proteomes" id="UP000236248"/>
    </source>
</evidence>
<dbReference type="SUPFAM" id="SSF51278">
    <property type="entry name" value="Urease, beta-subunit"/>
    <property type="match status" value="1"/>
</dbReference>